<dbReference type="GO" id="GO:0009691">
    <property type="term" value="P:cytokinin biosynthetic process"/>
    <property type="evidence" value="ECO:0007669"/>
    <property type="project" value="UniProtKB-UniRule"/>
</dbReference>
<dbReference type="AlphaFoldDB" id="G8PBE8"/>
<evidence type="ECO:0000256" key="2">
    <source>
        <dbReference type="RuleBase" id="RU363015"/>
    </source>
</evidence>
<dbReference type="Proteomes" id="UP000005444">
    <property type="component" value="Chromosome"/>
</dbReference>
<name>G8PBE8_PEDCP</name>
<dbReference type="Pfam" id="PF03641">
    <property type="entry name" value="Lysine_decarbox"/>
    <property type="match status" value="1"/>
</dbReference>
<dbReference type="GO" id="GO:0005829">
    <property type="term" value="C:cytosol"/>
    <property type="evidence" value="ECO:0007669"/>
    <property type="project" value="TreeGrafter"/>
</dbReference>
<protein>
    <recommendedName>
        <fullName evidence="2">Cytokinin riboside 5'-monophosphate phosphoribohydrolase</fullName>
        <ecNumber evidence="2">3.2.2.n1</ecNumber>
    </recommendedName>
</protein>
<dbReference type="PANTHER" id="PTHR31223">
    <property type="entry name" value="LOG FAMILY PROTEIN YJL055W"/>
    <property type="match status" value="1"/>
</dbReference>
<dbReference type="Gene3D" id="3.40.50.450">
    <property type="match status" value="1"/>
</dbReference>
<dbReference type="InterPro" id="IPR031100">
    <property type="entry name" value="LOG_fam"/>
</dbReference>
<dbReference type="InterPro" id="IPR005269">
    <property type="entry name" value="LOG"/>
</dbReference>
<keyword evidence="2" id="KW-0203">Cytokinin biosynthesis</keyword>
<dbReference type="SUPFAM" id="SSF102405">
    <property type="entry name" value="MCP/YpsA-like"/>
    <property type="match status" value="1"/>
</dbReference>
<reference evidence="3 4" key="1">
    <citation type="journal article" date="2012" name="J. Bacteriol.">
        <title>Complete Genome Sequence of the Beer Spoilage Organism Pediococcus claussenii ATCC BAA-344T.</title>
        <authorList>
            <person name="Pittet V."/>
            <person name="Abegunde T."/>
            <person name="Marfleet T."/>
            <person name="Haakensen M."/>
            <person name="Morrow K."/>
            <person name="Jayaprakash T."/>
            <person name="Schroeder K."/>
            <person name="Trost B."/>
            <person name="Byrns S."/>
            <person name="Bergsveinson J."/>
            <person name="Kusalik A."/>
            <person name="Ziola B."/>
        </authorList>
    </citation>
    <scope>NUCLEOTIDE SEQUENCE [LARGE SCALE GENOMIC DNA]</scope>
    <source>
        <strain evidence="3 4">ATCC BAA-344</strain>
    </source>
</reference>
<dbReference type="EMBL" id="CP003137">
    <property type="protein sequence ID" value="AEV95937.1"/>
    <property type="molecule type" value="Genomic_DNA"/>
</dbReference>
<evidence type="ECO:0000256" key="1">
    <source>
        <dbReference type="ARBA" id="ARBA00006763"/>
    </source>
</evidence>
<dbReference type="GO" id="GO:0016799">
    <property type="term" value="F:hydrolase activity, hydrolyzing N-glycosyl compounds"/>
    <property type="evidence" value="ECO:0007669"/>
    <property type="project" value="TreeGrafter"/>
</dbReference>
<proteinExistence type="inferred from homology"/>
<comment type="similarity">
    <text evidence="1 2">Belongs to the LOG family.</text>
</comment>
<accession>G8PBE8</accession>
<gene>
    <name evidence="3" type="ordered locus">PECL_1720</name>
</gene>
<dbReference type="PANTHER" id="PTHR31223:SF70">
    <property type="entry name" value="LOG FAMILY PROTEIN YJL055W"/>
    <property type="match status" value="1"/>
</dbReference>
<dbReference type="NCBIfam" id="TIGR00730">
    <property type="entry name" value="Rossman fold protein, TIGR00730 family"/>
    <property type="match status" value="1"/>
</dbReference>
<dbReference type="KEGG" id="pce:PECL_1720"/>
<dbReference type="EC" id="3.2.2.n1" evidence="2"/>
<dbReference type="RefSeq" id="WP_014216131.1">
    <property type="nucleotide sequence ID" value="NC_016605.1"/>
</dbReference>
<evidence type="ECO:0000313" key="4">
    <source>
        <dbReference type="Proteomes" id="UP000005444"/>
    </source>
</evidence>
<keyword evidence="2" id="KW-0378">Hydrolase</keyword>
<sequence>MKKIAVYCGAASGANPVYERAAKELGEWLVANNYGLVYGGGQFGLMGAIARAVLDNGGHVDGIIPKELDARGATLKSVTNLEVVENMTVRKGRMMELADGFLALPGGPGTLEEISEVYSWSIIGDNKKPCVLYNINHYYDPLKTMYQQMTSQGFLTQQAHDKLLFSDSMDKIREFMENYQPPKIREY</sequence>
<dbReference type="HOGENOM" id="CLU_058336_4_0_9"/>
<keyword evidence="4" id="KW-1185">Reference proteome</keyword>
<dbReference type="PATRIC" id="fig|701521.8.peg.1621"/>
<evidence type="ECO:0000313" key="3">
    <source>
        <dbReference type="EMBL" id="AEV95937.1"/>
    </source>
</evidence>
<organism evidence="3 4">
    <name type="scientific">Pediococcus claussenii (strain ATCC BAA-344 / DSM 14800 / JCM 18046 / KCTC 3811 / LMG 21948 / P06)</name>
    <dbReference type="NCBI Taxonomy" id="701521"/>
    <lineage>
        <taxon>Bacteria</taxon>
        <taxon>Bacillati</taxon>
        <taxon>Bacillota</taxon>
        <taxon>Bacilli</taxon>
        <taxon>Lactobacillales</taxon>
        <taxon>Lactobacillaceae</taxon>
        <taxon>Pediococcus</taxon>
    </lineage>
</organism>
<dbReference type="STRING" id="701521.PECL_1720"/>
<dbReference type="eggNOG" id="COG1611">
    <property type="taxonomic scope" value="Bacteria"/>
</dbReference>